<protein>
    <submittedName>
        <fullName evidence="1">Uncharacterized protein</fullName>
    </submittedName>
</protein>
<dbReference type="AlphaFoldDB" id="A0AAW1UM71"/>
<dbReference type="Proteomes" id="UP001431783">
    <property type="component" value="Unassembled WGS sequence"/>
</dbReference>
<sequence>MPQKCYELKSMGQYHKLNCEIEIFLQKLLQELNYNTVDNMLAFYRAYIKWGNGNLAKFFKSYSPPISPPNLTCVGLALELWSRMRNLDLAFVDLSEYFFVASCEENIASLSEYLSAREYLEAAAYASQKEHVLLCLKIQIGNRRGILLCDPGYHVGRVVTVMQDNAYPHTGWFIQSDENNLRKEYNYQYVPSNEDYIEWTSRTVKDDVVQSSETSLIYVSRAYLTAVDVTERRNVVYNFRSLLSRDRKGNLIAGMYFKVKECCDEFTIFYQDCGKKRVKMKFSDFDNTKKIDDKTSYMINLCNEQLNLPKNSLPHLIQEIGSLLKDETFVKQILAINKAIDSIGDQY</sequence>
<organism evidence="1 2">
    <name type="scientific">Henosepilachna vigintioctopunctata</name>
    <dbReference type="NCBI Taxonomy" id="420089"/>
    <lineage>
        <taxon>Eukaryota</taxon>
        <taxon>Metazoa</taxon>
        <taxon>Ecdysozoa</taxon>
        <taxon>Arthropoda</taxon>
        <taxon>Hexapoda</taxon>
        <taxon>Insecta</taxon>
        <taxon>Pterygota</taxon>
        <taxon>Neoptera</taxon>
        <taxon>Endopterygota</taxon>
        <taxon>Coleoptera</taxon>
        <taxon>Polyphaga</taxon>
        <taxon>Cucujiformia</taxon>
        <taxon>Coccinelloidea</taxon>
        <taxon>Coccinellidae</taxon>
        <taxon>Epilachninae</taxon>
        <taxon>Epilachnini</taxon>
        <taxon>Henosepilachna</taxon>
    </lineage>
</organism>
<evidence type="ECO:0000313" key="1">
    <source>
        <dbReference type="EMBL" id="KAK9883615.1"/>
    </source>
</evidence>
<keyword evidence="2" id="KW-1185">Reference proteome</keyword>
<reference evidence="1 2" key="1">
    <citation type="submission" date="2023-03" db="EMBL/GenBank/DDBJ databases">
        <title>Genome insight into feeding habits of ladybird beetles.</title>
        <authorList>
            <person name="Li H.-S."/>
            <person name="Huang Y.-H."/>
            <person name="Pang H."/>
        </authorList>
    </citation>
    <scope>NUCLEOTIDE SEQUENCE [LARGE SCALE GENOMIC DNA]</scope>
    <source>
        <strain evidence="1">SYSU_2023b</strain>
        <tissue evidence="1">Whole body</tissue>
    </source>
</reference>
<evidence type="ECO:0000313" key="2">
    <source>
        <dbReference type="Proteomes" id="UP001431783"/>
    </source>
</evidence>
<gene>
    <name evidence="1" type="ORF">WA026_001788</name>
</gene>
<name>A0AAW1UM71_9CUCU</name>
<comment type="caution">
    <text evidence="1">The sequence shown here is derived from an EMBL/GenBank/DDBJ whole genome shotgun (WGS) entry which is preliminary data.</text>
</comment>
<proteinExistence type="predicted"/>
<accession>A0AAW1UM71</accession>
<dbReference type="EMBL" id="JARQZJ010000091">
    <property type="protein sequence ID" value="KAK9883615.1"/>
    <property type="molecule type" value="Genomic_DNA"/>
</dbReference>